<name>A0A1Z3MNP7_AERSS</name>
<sequence length="51" mass="6013">MTTHSNKKRGIRLMDVPHMPAEQAIILLMQKAAWVREAMAKHCYRQISQHR</sequence>
<evidence type="ECO:0000313" key="2">
    <source>
        <dbReference type="EMBL" id="ASD49403.1"/>
    </source>
</evidence>
<geneLocation type="plasmid" evidence="1">
    <name>pAsa5</name>
</geneLocation>
<geneLocation type="plasmid" evidence="2">
    <name>pAsa9</name>
</geneLocation>
<evidence type="ECO:0000313" key="1">
    <source>
        <dbReference type="EMBL" id="ASD49336.1"/>
    </source>
</evidence>
<dbReference type="AlphaFoldDB" id="A0A1Z3MNP7"/>
<accession>A0A1Z3MNP7</accession>
<organism evidence="2">
    <name type="scientific">Aeromonas salmonicida subsp. salmonicida</name>
    <dbReference type="NCBI Taxonomy" id="29491"/>
    <lineage>
        <taxon>Bacteria</taxon>
        <taxon>Pseudomonadati</taxon>
        <taxon>Pseudomonadota</taxon>
        <taxon>Gammaproteobacteria</taxon>
        <taxon>Aeromonadales</taxon>
        <taxon>Aeromonadaceae</taxon>
        <taxon>Aeromonas</taxon>
    </lineage>
</organism>
<dbReference type="EMBL" id="KY555070">
    <property type="protein sequence ID" value="ASD49403.1"/>
    <property type="molecule type" value="Genomic_DNA"/>
</dbReference>
<reference evidence="2" key="1">
    <citation type="submission" date="2017-01" db="EMBL/GenBank/DDBJ databases">
        <title>Plasmid composition in Aeromonas salmonicida subsp. salmonicida 01-B526 unravels unsuspected type three secretion system loss patterns.</title>
        <authorList>
            <person name="Tanaka K.H."/>
            <person name="Vincent A.T."/>
            <person name="Emond-Rheault J.-G."/>
            <person name="Adamczuk M."/>
            <person name="Frenette M."/>
            <person name="Charette S.J."/>
        </authorList>
    </citation>
    <scope>NUCLEOTIDE SEQUENCE</scope>
    <source>
        <strain evidence="2">01-B526</strain>
        <plasmid evidence="1">pAsa5</plasmid>
        <plasmid evidence="2">pAsa9</plasmid>
    </source>
</reference>
<dbReference type="EMBL" id="KY555069">
    <property type="protein sequence ID" value="ASD49336.1"/>
    <property type="molecule type" value="Genomic_DNA"/>
</dbReference>
<proteinExistence type="predicted"/>
<protein>
    <submittedName>
        <fullName evidence="2">Uncharacterized protein</fullName>
    </submittedName>
</protein>
<keyword evidence="2" id="KW-0614">Plasmid</keyword>